<dbReference type="InterPro" id="IPR019587">
    <property type="entry name" value="Polyketide_cyclase/dehydratase"/>
</dbReference>
<dbReference type="PANTHER" id="PTHR39332">
    <property type="entry name" value="BLL4707 PROTEIN"/>
    <property type="match status" value="1"/>
</dbReference>
<reference evidence="1" key="1">
    <citation type="submission" date="2021-01" db="EMBL/GenBank/DDBJ databases">
        <title>Whole genome shotgun sequence of Planotetraspora thailandica NBRC 104271.</title>
        <authorList>
            <person name="Komaki H."/>
            <person name="Tamura T."/>
        </authorList>
    </citation>
    <scope>NUCLEOTIDE SEQUENCE</scope>
    <source>
        <strain evidence="1">NBRC 104271</strain>
    </source>
</reference>
<dbReference type="PANTHER" id="PTHR39332:SF7">
    <property type="entry name" value="SRPBCC FAMILY PROTEIN"/>
    <property type="match status" value="1"/>
</dbReference>
<dbReference type="SUPFAM" id="SSF55961">
    <property type="entry name" value="Bet v1-like"/>
    <property type="match status" value="1"/>
</dbReference>
<dbReference type="Proteomes" id="UP000605992">
    <property type="component" value="Unassembled WGS sequence"/>
</dbReference>
<dbReference type="EMBL" id="BOOR01000059">
    <property type="protein sequence ID" value="GII58047.1"/>
    <property type="molecule type" value="Genomic_DNA"/>
</dbReference>
<evidence type="ECO:0008006" key="3">
    <source>
        <dbReference type="Google" id="ProtNLM"/>
    </source>
</evidence>
<dbReference type="RefSeq" id="WP_203948155.1">
    <property type="nucleotide sequence ID" value="NZ_BOOR01000059.1"/>
</dbReference>
<accession>A0A8J3XZI7</accession>
<keyword evidence="2" id="KW-1185">Reference proteome</keyword>
<evidence type="ECO:0000313" key="2">
    <source>
        <dbReference type="Proteomes" id="UP000605992"/>
    </source>
</evidence>
<dbReference type="CDD" id="cd07821">
    <property type="entry name" value="PYR_PYL_RCAR_like"/>
    <property type="match status" value="1"/>
</dbReference>
<dbReference type="Gene3D" id="3.30.530.20">
    <property type="match status" value="1"/>
</dbReference>
<protein>
    <recommendedName>
        <fullName evidence="3">MxaD family protein</fullName>
    </recommendedName>
</protein>
<proteinExistence type="predicted"/>
<gene>
    <name evidence="1" type="ORF">Pth03_64360</name>
</gene>
<organism evidence="1 2">
    <name type="scientific">Planotetraspora thailandica</name>
    <dbReference type="NCBI Taxonomy" id="487172"/>
    <lineage>
        <taxon>Bacteria</taxon>
        <taxon>Bacillati</taxon>
        <taxon>Actinomycetota</taxon>
        <taxon>Actinomycetes</taxon>
        <taxon>Streptosporangiales</taxon>
        <taxon>Streptosporangiaceae</taxon>
        <taxon>Planotetraspora</taxon>
    </lineage>
</organism>
<evidence type="ECO:0000313" key="1">
    <source>
        <dbReference type="EMBL" id="GII58047.1"/>
    </source>
</evidence>
<dbReference type="AlphaFoldDB" id="A0A8J3XZI7"/>
<sequence>MEKTYASTVVAADAGTVWAFLRDFGNLAEWLPGVASCEIEEGYAPVPGAVRRIEGFGTPFRERLLALDEGGRSLTYEIVESPLPVSGYQATYRVAPVTSSGEAFVEWYAVYDSADPAEAAKILSRRVFGPGLESLRTRFR</sequence>
<name>A0A8J3XZI7_9ACTN</name>
<dbReference type="InterPro" id="IPR023393">
    <property type="entry name" value="START-like_dom_sf"/>
</dbReference>
<dbReference type="Pfam" id="PF10604">
    <property type="entry name" value="Polyketide_cyc2"/>
    <property type="match status" value="1"/>
</dbReference>
<comment type="caution">
    <text evidence="1">The sequence shown here is derived from an EMBL/GenBank/DDBJ whole genome shotgun (WGS) entry which is preliminary data.</text>
</comment>